<dbReference type="InterPro" id="IPR011992">
    <property type="entry name" value="EF-hand-dom_pair"/>
</dbReference>
<organism evidence="4 5">
    <name type="scientific">Polistes dominula</name>
    <name type="common">European paper wasp</name>
    <name type="synonym">Vespa dominula</name>
    <dbReference type="NCBI Taxonomy" id="743375"/>
    <lineage>
        <taxon>Eukaryota</taxon>
        <taxon>Metazoa</taxon>
        <taxon>Ecdysozoa</taxon>
        <taxon>Arthropoda</taxon>
        <taxon>Hexapoda</taxon>
        <taxon>Insecta</taxon>
        <taxon>Pterygota</taxon>
        <taxon>Neoptera</taxon>
        <taxon>Endopterygota</taxon>
        <taxon>Hymenoptera</taxon>
        <taxon>Apocrita</taxon>
        <taxon>Aculeata</taxon>
        <taxon>Vespoidea</taxon>
        <taxon>Vespidae</taxon>
        <taxon>Polistinae</taxon>
        <taxon>Polistini</taxon>
        <taxon>Polistes</taxon>
    </lineage>
</organism>
<dbReference type="PROSITE" id="PS50222">
    <property type="entry name" value="EF_HAND_2"/>
    <property type="match status" value="3"/>
</dbReference>
<evidence type="ECO:0000256" key="1">
    <source>
        <dbReference type="ARBA" id="ARBA00022737"/>
    </source>
</evidence>
<dbReference type="RefSeq" id="XP_015177768.1">
    <property type="nucleotide sequence ID" value="XM_015322282.1"/>
</dbReference>
<gene>
    <name evidence="5" type="primary">LOC107067084</name>
</gene>
<evidence type="ECO:0000313" key="5">
    <source>
        <dbReference type="RefSeq" id="XP_015177768.1"/>
    </source>
</evidence>
<keyword evidence="4" id="KW-1185">Reference proteome</keyword>
<feature type="domain" description="EF-hand" evidence="3">
    <location>
        <begin position="129"/>
        <end position="161"/>
    </location>
</feature>
<keyword evidence="1" id="KW-0677">Repeat</keyword>
<dbReference type="CDD" id="cd00051">
    <property type="entry name" value="EFh"/>
    <property type="match status" value="1"/>
</dbReference>
<dbReference type="SMART" id="SM00054">
    <property type="entry name" value="EFh"/>
    <property type="match status" value="3"/>
</dbReference>
<name>A0ABM1IC31_POLDO</name>
<proteinExistence type="predicted"/>
<dbReference type="Gene3D" id="1.10.238.10">
    <property type="entry name" value="EF-hand"/>
    <property type="match status" value="2"/>
</dbReference>
<dbReference type="GeneID" id="107067084"/>
<dbReference type="InterPro" id="IPR050230">
    <property type="entry name" value="CALM/Myosin/TropC-like"/>
</dbReference>
<dbReference type="Proteomes" id="UP000694924">
    <property type="component" value="Unplaced"/>
</dbReference>
<dbReference type="Pfam" id="PF13499">
    <property type="entry name" value="EF-hand_7"/>
    <property type="match status" value="1"/>
</dbReference>
<feature type="domain" description="EF-hand" evidence="3">
    <location>
        <begin position="24"/>
        <end position="54"/>
    </location>
</feature>
<accession>A0ABM1IC31</accession>
<reference evidence="5" key="1">
    <citation type="submission" date="2025-08" db="UniProtKB">
        <authorList>
            <consortium name="RefSeq"/>
        </authorList>
    </citation>
    <scope>IDENTIFICATION</scope>
    <source>
        <tissue evidence="5">Whole body</tissue>
    </source>
</reference>
<evidence type="ECO:0000256" key="2">
    <source>
        <dbReference type="ARBA" id="ARBA00022837"/>
    </source>
</evidence>
<dbReference type="InterPro" id="IPR018247">
    <property type="entry name" value="EF_Hand_1_Ca_BS"/>
</dbReference>
<dbReference type="SUPFAM" id="SSF47473">
    <property type="entry name" value="EF-hand"/>
    <property type="match status" value="1"/>
</dbReference>
<evidence type="ECO:0000313" key="4">
    <source>
        <dbReference type="Proteomes" id="UP000694924"/>
    </source>
</evidence>
<dbReference type="Pfam" id="PF13833">
    <property type="entry name" value="EF-hand_8"/>
    <property type="match status" value="1"/>
</dbReference>
<dbReference type="PANTHER" id="PTHR23048">
    <property type="entry name" value="MYOSIN LIGHT CHAIN 1, 3"/>
    <property type="match status" value="1"/>
</dbReference>
<feature type="domain" description="EF-hand" evidence="3">
    <location>
        <begin position="55"/>
        <end position="90"/>
    </location>
</feature>
<dbReference type="InterPro" id="IPR002048">
    <property type="entry name" value="EF_hand_dom"/>
</dbReference>
<evidence type="ECO:0000259" key="3">
    <source>
        <dbReference type="PROSITE" id="PS50222"/>
    </source>
</evidence>
<sequence length="161" mass="19028">MEFIIKKTTCKDGVDSWKNKKCLIEEAFKSMDTDSDGYLNYYETKTAMKALGLRINKSFVLSTIRMYDKRGDSKISFDDFYFVVFEKLNKQNPIDHLKYVFKIFTAESLIDKIRLEDLQRINNKIGCNLTIDEMQLMIKEFDRNQDDSIDEAEFIEMMTES</sequence>
<protein>
    <submittedName>
        <fullName evidence="5">Cell division control protein 31-like</fullName>
    </submittedName>
</protein>
<dbReference type="PROSITE" id="PS00018">
    <property type="entry name" value="EF_HAND_1"/>
    <property type="match status" value="1"/>
</dbReference>
<dbReference type="PANTHER" id="PTHR23048:SF59">
    <property type="entry name" value="EF-HAND SUPERFAMILY PROTEIN"/>
    <property type="match status" value="1"/>
</dbReference>
<keyword evidence="2" id="KW-0106">Calcium</keyword>